<dbReference type="GO" id="GO:0008168">
    <property type="term" value="F:methyltransferase activity"/>
    <property type="evidence" value="ECO:0007669"/>
    <property type="project" value="UniProtKB-KW"/>
</dbReference>
<sequence length="113" mass="13150">MSQDKKNAVARHEIFCTLEDVIVASNILLKDRGKLYMVHRANRIADVFCTMRKHKIEPKLIKMVQPNEKKAPNLILIEGQKNGGVFLNWENTLYIYNDKGEYTKEIKEIYGLI</sequence>
<gene>
    <name evidence="1" type="primary">yfiC_2</name>
    <name evidence="1" type="ORF">CLOACE_20950</name>
</gene>
<dbReference type="AlphaFoldDB" id="A0A1E8EWD3"/>
<accession>A0A1E8EWD3</accession>
<proteinExistence type="predicted"/>
<name>A0A1E8EWD3_9CLOT</name>
<dbReference type="PANTHER" id="PTHR47739:SF1">
    <property type="entry name" value="TRNA1(VAL) (ADENINE(37)-N6)-METHYLTRANSFERASE"/>
    <property type="match status" value="1"/>
</dbReference>
<dbReference type="STRING" id="1121290.CLAOCE_20950"/>
<dbReference type="EMBL" id="LZFO01000041">
    <property type="protein sequence ID" value="OFI01540.1"/>
    <property type="molecule type" value="Genomic_DNA"/>
</dbReference>
<dbReference type="InterPro" id="IPR050210">
    <property type="entry name" value="tRNA_Adenine-N(6)_MTase"/>
</dbReference>
<dbReference type="Gene3D" id="3.40.50.150">
    <property type="entry name" value="Vaccinia Virus protein VP39"/>
    <property type="match status" value="1"/>
</dbReference>
<evidence type="ECO:0000313" key="1">
    <source>
        <dbReference type="EMBL" id="OFI01540.1"/>
    </source>
</evidence>
<keyword evidence="1" id="KW-0489">Methyltransferase</keyword>
<reference evidence="1 2" key="1">
    <citation type="submission" date="2016-06" db="EMBL/GenBank/DDBJ databases">
        <title>Genome sequence of Clostridium acetireducens DSM 10703.</title>
        <authorList>
            <person name="Poehlein A."/>
            <person name="Fluechter S."/>
            <person name="Duerre P."/>
            <person name="Daniel R."/>
        </authorList>
    </citation>
    <scope>NUCLEOTIDE SEQUENCE [LARGE SCALE GENOMIC DNA]</scope>
    <source>
        <strain evidence="1 2">DSM 10703</strain>
    </source>
</reference>
<keyword evidence="2" id="KW-1185">Reference proteome</keyword>
<dbReference type="PANTHER" id="PTHR47739">
    <property type="entry name" value="TRNA1(VAL) (ADENINE(37)-N6)-METHYLTRANSFERASE"/>
    <property type="match status" value="1"/>
</dbReference>
<evidence type="ECO:0000313" key="2">
    <source>
        <dbReference type="Proteomes" id="UP000175744"/>
    </source>
</evidence>
<organism evidence="1 2">
    <name type="scientific">Clostridium acetireducens DSM 10703</name>
    <dbReference type="NCBI Taxonomy" id="1121290"/>
    <lineage>
        <taxon>Bacteria</taxon>
        <taxon>Bacillati</taxon>
        <taxon>Bacillota</taxon>
        <taxon>Clostridia</taxon>
        <taxon>Eubacteriales</taxon>
        <taxon>Clostridiaceae</taxon>
        <taxon>Clostridium</taxon>
    </lineage>
</organism>
<dbReference type="InterPro" id="IPR029063">
    <property type="entry name" value="SAM-dependent_MTases_sf"/>
</dbReference>
<keyword evidence="1" id="KW-0808">Transferase</keyword>
<dbReference type="PATRIC" id="fig|1121290.3.peg.2104"/>
<dbReference type="EC" id="2.1.1.223" evidence="1"/>
<comment type="caution">
    <text evidence="1">The sequence shown here is derived from an EMBL/GenBank/DDBJ whole genome shotgun (WGS) entry which is preliminary data.</text>
</comment>
<dbReference type="GO" id="GO:0032259">
    <property type="term" value="P:methylation"/>
    <property type="evidence" value="ECO:0007669"/>
    <property type="project" value="UniProtKB-KW"/>
</dbReference>
<protein>
    <submittedName>
        <fullName evidence="1">tRNA1(Val) (Adenine(37)-N6)-methyltransferase</fullName>
        <ecNumber evidence="1">2.1.1.223</ecNumber>
    </submittedName>
</protein>
<dbReference type="Proteomes" id="UP000175744">
    <property type="component" value="Unassembled WGS sequence"/>
</dbReference>